<keyword evidence="4 5" id="KW-0539">Nucleus</keyword>
<feature type="region of interest" description="Disordered" evidence="7">
    <location>
        <begin position="116"/>
        <end position="180"/>
    </location>
</feature>
<accession>A0ABQ8SBV0</accession>
<sequence>MISSQYPHFNGNNHYSNGSNSLIGTPFSVKDILNLAEQGGQFMPMMDSAQSSFFLEDYGNVSNNMNSSFTFNGVDTNGGMGDPFSVASGDFYSYHNNNNVNKLADSYNNGSPDVAMNGYHSHHHPHRPLASPSCRAVRHPSTGDSDQQYHSGTQIHNGKSDSRKGQTTGRQRVKRKPRVLFSQFGGTLAKRLNTTHLGHNKQNRYGTRNPLHTHNSQNLVQCLLIFQVQVHELERRFKQQRYLSAPEREHLANALKLTSTQVKIWFQNRRYKNKRQRHLMDSSKCPGFQQQQQQQPRRIAVPVLVRDGKPTSSSPSAVHLITSTSHYLPQHPPPAYTSLVTPKFEPPSPPGIEAYVEEHPHFPRQTPGMDQNSFRTW</sequence>
<evidence type="ECO:0000313" key="9">
    <source>
        <dbReference type="EMBL" id="KAJ4431463.1"/>
    </source>
</evidence>
<organism evidence="9 10">
    <name type="scientific">Periplaneta americana</name>
    <name type="common">American cockroach</name>
    <name type="synonym">Blatta americana</name>
    <dbReference type="NCBI Taxonomy" id="6978"/>
    <lineage>
        <taxon>Eukaryota</taxon>
        <taxon>Metazoa</taxon>
        <taxon>Ecdysozoa</taxon>
        <taxon>Arthropoda</taxon>
        <taxon>Hexapoda</taxon>
        <taxon>Insecta</taxon>
        <taxon>Pterygota</taxon>
        <taxon>Neoptera</taxon>
        <taxon>Polyneoptera</taxon>
        <taxon>Dictyoptera</taxon>
        <taxon>Blattodea</taxon>
        <taxon>Blattoidea</taxon>
        <taxon>Blattidae</taxon>
        <taxon>Blattinae</taxon>
        <taxon>Periplaneta</taxon>
    </lineage>
</organism>
<evidence type="ECO:0000256" key="4">
    <source>
        <dbReference type="ARBA" id="ARBA00023242"/>
    </source>
</evidence>
<feature type="domain" description="Homeobox" evidence="8">
    <location>
        <begin position="229"/>
        <end position="276"/>
    </location>
</feature>
<dbReference type="Proteomes" id="UP001148838">
    <property type="component" value="Unassembled WGS sequence"/>
</dbReference>
<dbReference type="PROSITE" id="PS00027">
    <property type="entry name" value="HOMEOBOX_1"/>
    <property type="match status" value="1"/>
</dbReference>
<evidence type="ECO:0000256" key="2">
    <source>
        <dbReference type="ARBA" id="ARBA00023125"/>
    </source>
</evidence>
<evidence type="ECO:0000256" key="6">
    <source>
        <dbReference type="RuleBase" id="RU000682"/>
    </source>
</evidence>
<gene>
    <name evidence="9" type="ORF">ANN_20061</name>
</gene>
<dbReference type="Gene3D" id="1.10.10.60">
    <property type="entry name" value="Homeodomain-like"/>
    <property type="match status" value="1"/>
</dbReference>
<feature type="DNA-binding region" description="Homeobox" evidence="5">
    <location>
        <begin position="231"/>
        <end position="277"/>
    </location>
</feature>
<dbReference type="InterPro" id="IPR009057">
    <property type="entry name" value="Homeodomain-like_sf"/>
</dbReference>
<dbReference type="CDD" id="cd00086">
    <property type="entry name" value="homeodomain"/>
    <property type="match status" value="1"/>
</dbReference>
<keyword evidence="2 5" id="KW-0238">DNA-binding</keyword>
<evidence type="ECO:0000256" key="5">
    <source>
        <dbReference type="PROSITE-ProRule" id="PRU00108"/>
    </source>
</evidence>
<dbReference type="InterPro" id="IPR001356">
    <property type="entry name" value="HD"/>
</dbReference>
<dbReference type="InterPro" id="IPR050394">
    <property type="entry name" value="Homeobox_NK-like"/>
</dbReference>
<evidence type="ECO:0000256" key="7">
    <source>
        <dbReference type="SAM" id="MobiDB-lite"/>
    </source>
</evidence>
<feature type="compositionally biased region" description="Polar residues" evidence="7">
    <location>
        <begin position="142"/>
        <end position="157"/>
    </location>
</feature>
<reference evidence="9 10" key="1">
    <citation type="journal article" date="2022" name="Allergy">
        <title>Genome assembly and annotation of Periplaneta americana reveal a comprehensive cockroach allergen profile.</title>
        <authorList>
            <person name="Wang L."/>
            <person name="Xiong Q."/>
            <person name="Saelim N."/>
            <person name="Wang L."/>
            <person name="Nong W."/>
            <person name="Wan A.T."/>
            <person name="Shi M."/>
            <person name="Liu X."/>
            <person name="Cao Q."/>
            <person name="Hui J.H.L."/>
            <person name="Sookrung N."/>
            <person name="Leung T.F."/>
            <person name="Tungtrongchitr A."/>
            <person name="Tsui S.K.W."/>
        </authorList>
    </citation>
    <scope>NUCLEOTIDE SEQUENCE [LARGE SCALE GENOMIC DNA]</scope>
    <source>
        <strain evidence="9">PWHHKU_190912</strain>
    </source>
</reference>
<dbReference type="EMBL" id="JAJSOF020000031">
    <property type="protein sequence ID" value="KAJ4431463.1"/>
    <property type="molecule type" value="Genomic_DNA"/>
</dbReference>
<dbReference type="InterPro" id="IPR017970">
    <property type="entry name" value="Homeobox_CS"/>
</dbReference>
<dbReference type="PRINTS" id="PR00024">
    <property type="entry name" value="HOMEOBOX"/>
</dbReference>
<evidence type="ECO:0000256" key="1">
    <source>
        <dbReference type="ARBA" id="ARBA00004123"/>
    </source>
</evidence>
<dbReference type="InterPro" id="IPR020479">
    <property type="entry name" value="HD_metazoa"/>
</dbReference>
<dbReference type="PANTHER" id="PTHR24340:SF111">
    <property type="entry name" value="HOMEOBOX DOMAIN-CONTAINING PROTEIN"/>
    <property type="match status" value="1"/>
</dbReference>
<evidence type="ECO:0000313" key="10">
    <source>
        <dbReference type="Proteomes" id="UP001148838"/>
    </source>
</evidence>
<evidence type="ECO:0000256" key="3">
    <source>
        <dbReference type="ARBA" id="ARBA00023155"/>
    </source>
</evidence>
<comment type="subcellular location">
    <subcellularLocation>
        <location evidence="1 5 6">Nucleus</location>
    </subcellularLocation>
</comment>
<protein>
    <recommendedName>
        <fullName evidence="8">Homeobox domain-containing protein</fullName>
    </recommendedName>
</protein>
<evidence type="ECO:0000259" key="8">
    <source>
        <dbReference type="PROSITE" id="PS50071"/>
    </source>
</evidence>
<dbReference type="SMART" id="SM00389">
    <property type="entry name" value="HOX"/>
    <property type="match status" value="1"/>
</dbReference>
<dbReference type="Pfam" id="PF00046">
    <property type="entry name" value="Homeodomain"/>
    <property type="match status" value="1"/>
</dbReference>
<dbReference type="PANTHER" id="PTHR24340">
    <property type="entry name" value="HOMEOBOX PROTEIN NKX"/>
    <property type="match status" value="1"/>
</dbReference>
<keyword evidence="10" id="KW-1185">Reference proteome</keyword>
<keyword evidence="3 5" id="KW-0371">Homeobox</keyword>
<proteinExistence type="predicted"/>
<name>A0ABQ8SBV0_PERAM</name>
<dbReference type="SUPFAM" id="SSF46689">
    <property type="entry name" value="Homeodomain-like"/>
    <property type="match status" value="1"/>
</dbReference>
<comment type="caution">
    <text evidence="9">The sequence shown here is derived from an EMBL/GenBank/DDBJ whole genome shotgun (WGS) entry which is preliminary data.</text>
</comment>
<dbReference type="PROSITE" id="PS50071">
    <property type="entry name" value="HOMEOBOX_2"/>
    <property type="match status" value="1"/>
</dbReference>